<dbReference type="eggNOG" id="ENOG5032S4S">
    <property type="taxonomic scope" value="Bacteria"/>
</dbReference>
<dbReference type="Pfam" id="PF11378">
    <property type="entry name" value="DUF3181"/>
    <property type="match status" value="1"/>
</dbReference>
<sequence length="103" mass="11619">MLSRTPLIERLAAEIGRDIYMDVAKWHLYLGDAKLATPLAEAFLPLLEQGEMSLAQVTSVLQEVSVPLGGDQQFLSLERLIPKANQELLVELLNRFRQEELES</sequence>
<evidence type="ECO:0000313" key="2">
    <source>
        <dbReference type="Proteomes" id="UP000000440"/>
    </source>
</evidence>
<accession>Q8DI67</accession>
<proteinExistence type="predicted"/>
<organism evidence="1 2">
    <name type="scientific">Thermosynechococcus vestitus (strain NIES-2133 / IAM M-273 / BP-1)</name>
    <dbReference type="NCBI Taxonomy" id="197221"/>
    <lineage>
        <taxon>Bacteria</taxon>
        <taxon>Bacillati</taxon>
        <taxon>Cyanobacteriota</taxon>
        <taxon>Cyanophyceae</taxon>
        <taxon>Acaryochloridales</taxon>
        <taxon>Thermosynechococcaceae</taxon>
        <taxon>Thermosynechococcus</taxon>
    </lineage>
</organism>
<dbReference type="AlphaFoldDB" id="Q8DI67"/>
<dbReference type="KEGG" id="tel:tll1723"/>
<dbReference type="Proteomes" id="UP000000440">
    <property type="component" value="Chromosome"/>
</dbReference>
<dbReference type="RefSeq" id="WP_011057560.1">
    <property type="nucleotide sequence ID" value="NC_004113.1"/>
</dbReference>
<keyword evidence="2" id="KW-1185">Reference proteome</keyword>
<reference evidence="1 2" key="1">
    <citation type="journal article" date="2002" name="DNA Res.">
        <title>Complete genome structure of the thermophilic cyanobacterium Thermosynechococcus elongatus BP-1.</title>
        <authorList>
            <person name="Nakamura Y."/>
            <person name="Kaneko T."/>
            <person name="Sato S."/>
            <person name="Ikeuchi M."/>
            <person name="Katoh H."/>
            <person name="Sasamoto S."/>
            <person name="Watanabe A."/>
            <person name="Iriguchi M."/>
            <person name="Kawashima K."/>
            <person name="Kimura T."/>
            <person name="Kishida Y."/>
            <person name="Kiyokawa C."/>
            <person name="Kohara M."/>
            <person name="Matsumoto M."/>
            <person name="Matsuno A."/>
            <person name="Nakazaki N."/>
            <person name="Shimpo S."/>
            <person name="Sugimoto M."/>
            <person name="Takeuchi C."/>
            <person name="Yamada M."/>
            <person name="Tabata S."/>
        </authorList>
    </citation>
    <scope>NUCLEOTIDE SEQUENCE [LARGE SCALE GENOMIC DNA]</scope>
    <source>
        <strain evidence="2">IAM M-273 / NIES-2133 / BP-1</strain>
    </source>
</reference>
<protein>
    <submittedName>
        <fullName evidence="1">Tll1723 protein</fullName>
    </submittedName>
</protein>
<dbReference type="PATRIC" id="fig|197221.4.peg.1804"/>
<dbReference type="EMBL" id="BA000039">
    <property type="protein sequence ID" value="BAC09275.1"/>
    <property type="molecule type" value="Genomic_DNA"/>
</dbReference>
<evidence type="ECO:0000313" key="1">
    <source>
        <dbReference type="EMBL" id="BAC09275.1"/>
    </source>
</evidence>
<dbReference type="InterPro" id="IPR021518">
    <property type="entry name" value="DUF3181"/>
</dbReference>
<gene>
    <name evidence="1" type="ordered locus">tll1723</name>
</gene>
<name>Q8DI67_THEVB</name>
<dbReference type="EnsemblBacteria" id="BAC09275">
    <property type="protein sequence ID" value="BAC09275"/>
    <property type="gene ID" value="BAC09275"/>
</dbReference>
<dbReference type="STRING" id="197221.gene:10748327"/>